<evidence type="ECO:0000256" key="1">
    <source>
        <dbReference type="SAM" id="MobiDB-lite"/>
    </source>
</evidence>
<gene>
    <name evidence="3" type="ORF">B0A50_05103</name>
</gene>
<keyword evidence="4" id="KW-1185">Reference proteome</keyword>
<evidence type="ECO:0000313" key="4">
    <source>
        <dbReference type="Proteomes" id="UP000308549"/>
    </source>
</evidence>
<comment type="caution">
    <text evidence="3">The sequence shown here is derived from an EMBL/GenBank/DDBJ whole genome shotgun (WGS) entry which is preliminary data.</text>
</comment>
<name>A0A4U0TVM4_9PEZI</name>
<feature type="compositionally biased region" description="Polar residues" evidence="1">
    <location>
        <begin position="66"/>
        <end position="75"/>
    </location>
</feature>
<feature type="compositionally biased region" description="Pro residues" evidence="1">
    <location>
        <begin position="443"/>
        <end position="454"/>
    </location>
</feature>
<feature type="region of interest" description="Disordered" evidence="1">
    <location>
        <begin position="409"/>
        <end position="494"/>
    </location>
</feature>
<accession>A0A4U0TVM4</accession>
<feature type="compositionally biased region" description="Pro residues" evidence="1">
    <location>
        <begin position="45"/>
        <end position="62"/>
    </location>
</feature>
<dbReference type="AlphaFoldDB" id="A0A4U0TVM4"/>
<evidence type="ECO:0000313" key="3">
    <source>
        <dbReference type="EMBL" id="TKA26324.1"/>
    </source>
</evidence>
<evidence type="ECO:0000259" key="2">
    <source>
        <dbReference type="Pfam" id="PF22893"/>
    </source>
</evidence>
<proteinExistence type="predicted"/>
<feature type="region of interest" description="Disordered" evidence="1">
    <location>
        <begin position="144"/>
        <end position="171"/>
    </location>
</feature>
<feature type="compositionally biased region" description="Basic and acidic residues" evidence="1">
    <location>
        <begin position="210"/>
        <end position="222"/>
    </location>
</feature>
<feature type="compositionally biased region" description="Basic and acidic residues" evidence="1">
    <location>
        <begin position="229"/>
        <end position="276"/>
    </location>
</feature>
<sequence length="494" mass="53787">MVHVSHQDPFGYPQPNPFGPQSAQNNPFSPMSQGGSSYFSTDPHAPSPPIGHPHRPPGPPRPQSFAAPSQWSSEMTMAAYPPSAHPSMAPGMQYAPYQVPQMPGMAPGMPGGYPGMGWPGSHTSSPAPREDATLAELEALKAMLQKQKEDKEGEMKEQAAKAKEAEKSSTAAELDALKQLIAKHEEARLAAEKERIARAEEQAAAAAAKKASEEAEKRKTEEIAVASQKAKEEAEKKAEEAAGKARDEYEKKLAEAQKAHEEAQKKQKELEEEAAKNKPTPDSLKAPIKFKDAVGRKFSFPWHLCKTYKGMEGLIRQAFLHVDVIGEHVHHGHYDLTGPDGEIILPQVWDTMIQPDWEITMHMWPMPEPPKKSEKDRLAEEAAAAAAADPYNAHGIDFASLGIVDVGGAHPTKKASKRGKDAKSKKPKSMSPEIISVPQAGSLPPPPPHFPPGVMPEAMFLDDKKRPKAKPKSGKELSPWAAWMVGGSVRPKKR</sequence>
<dbReference type="Pfam" id="PF22893">
    <property type="entry name" value="ULD_2"/>
    <property type="match status" value="1"/>
</dbReference>
<feature type="compositionally biased region" description="Basic and acidic residues" evidence="1">
    <location>
        <begin position="146"/>
        <end position="167"/>
    </location>
</feature>
<feature type="region of interest" description="Disordered" evidence="1">
    <location>
        <begin position="198"/>
        <end position="285"/>
    </location>
</feature>
<feature type="domain" description="Ubiquitin-like" evidence="2">
    <location>
        <begin position="285"/>
        <end position="367"/>
    </location>
</feature>
<dbReference type="Proteomes" id="UP000308549">
    <property type="component" value="Unassembled WGS sequence"/>
</dbReference>
<dbReference type="EMBL" id="NAJL01000029">
    <property type="protein sequence ID" value="TKA26324.1"/>
    <property type="molecule type" value="Genomic_DNA"/>
</dbReference>
<dbReference type="OrthoDB" id="3045089at2759"/>
<feature type="region of interest" description="Disordered" evidence="1">
    <location>
        <begin position="1"/>
        <end position="79"/>
    </location>
</feature>
<reference evidence="3 4" key="1">
    <citation type="submission" date="2017-03" db="EMBL/GenBank/DDBJ databases">
        <title>Genomes of endolithic fungi from Antarctica.</title>
        <authorList>
            <person name="Coleine C."/>
            <person name="Masonjones S."/>
            <person name="Stajich J.E."/>
        </authorList>
    </citation>
    <scope>NUCLEOTIDE SEQUENCE [LARGE SCALE GENOMIC DNA]</scope>
    <source>
        <strain evidence="3 4">CCFEE 6315</strain>
    </source>
</reference>
<dbReference type="InterPro" id="IPR054464">
    <property type="entry name" value="ULD_fung"/>
</dbReference>
<organism evidence="3 4">
    <name type="scientific">Salinomyces thailandicus</name>
    <dbReference type="NCBI Taxonomy" id="706561"/>
    <lineage>
        <taxon>Eukaryota</taxon>
        <taxon>Fungi</taxon>
        <taxon>Dikarya</taxon>
        <taxon>Ascomycota</taxon>
        <taxon>Pezizomycotina</taxon>
        <taxon>Dothideomycetes</taxon>
        <taxon>Dothideomycetidae</taxon>
        <taxon>Mycosphaerellales</taxon>
        <taxon>Teratosphaeriaceae</taxon>
        <taxon>Salinomyces</taxon>
    </lineage>
</organism>
<feature type="compositionally biased region" description="Polar residues" evidence="1">
    <location>
        <begin position="19"/>
        <end position="40"/>
    </location>
</feature>
<protein>
    <recommendedName>
        <fullName evidence="2">Ubiquitin-like domain-containing protein</fullName>
    </recommendedName>
</protein>